<dbReference type="RefSeq" id="WP_022939326.1">
    <property type="nucleotide sequence ID" value="NZ_CABKRQ010000008.1"/>
</dbReference>
<evidence type="ECO:0000313" key="2">
    <source>
        <dbReference type="Proteomes" id="UP000247612"/>
    </source>
</evidence>
<comment type="caution">
    <text evidence="1">The sequence shown here is derived from an EMBL/GenBank/DDBJ whole genome shotgun (WGS) entry which is preliminary data.</text>
</comment>
<proteinExistence type="predicted"/>
<dbReference type="EMBL" id="QJKH01000007">
    <property type="protein sequence ID" value="PXX78463.1"/>
    <property type="molecule type" value="Genomic_DNA"/>
</dbReference>
<name>A0A318KZ00_9FIRM</name>
<keyword evidence="2" id="KW-1185">Reference proteome</keyword>
<gene>
    <name evidence="1" type="ORF">DES51_1073</name>
</gene>
<dbReference type="OrthoDB" id="9938175at2"/>
<dbReference type="Proteomes" id="UP000247612">
    <property type="component" value="Unassembled WGS sequence"/>
</dbReference>
<organism evidence="1 2">
    <name type="scientific">Dielma fastidiosa</name>
    <dbReference type="NCBI Taxonomy" id="1034346"/>
    <lineage>
        <taxon>Bacteria</taxon>
        <taxon>Bacillati</taxon>
        <taxon>Bacillota</taxon>
        <taxon>Erysipelotrichia</taxon>
        <taxon>Erysipelotrichales</taxon>
        <taxon>Erysipelotrichaceae</taxon>
        <taxon>Dielma</taxon>
    </lineage>
</organism>
<dbReference type="AlphaFoldDB" id="A0A318KZ00"/>
<evidence type="ECO:0000313" key="1">
    <source>
        <dbReference type="EMBL" id="PXX78463.1"/>
    </source>
</evidence>
<sequence>MNWKSEKDLLIDEEDDLRRYVRGELMNYYLYLHKWHVLESKRQSLKCSSGGSVIQMPDGASDGKSPQQRMMDKDFELQELQEPFEKRMRAIDRWVSVLTKPYYNVIKEYVMKNRCRNPREVGFSLKLSEEAVRKQAERAICQICSRNKKIL</sequence>
<protein>
    <submittedName>
        <fullName evidence="1">Uncharacterized protein</fullName>
    </submittedName>
</protein>
<accession>A0A318KZ00</accession>
<reference evidence="1 2" key="1">
    <citation type="submission" date="2018-05" db="EMBL/GenBank/DDBJ databases">
        <title>Genomic Encyclopedia of Type Strains, Phase IV (KMG-IV): sequencing the most valuable type-strain genomes for metagenomic binning, comparative biology and taxonomic classification.</title>
        <authorList>
            <person name="Goeker M."/>
        </authorList>
    </citation>
    <scope>NUCLEOTIDE SEQUENCE [LARGE SCALE GENOMIC DNA]</scope>
    <source>
        <strain evidence="1 2">JC118</strain>
    </source>
</reference>
<dbReference type="STRING" id="1034346.GCA_000313565_03050"/>